<keyword evidence="6" id="KW-0106">Calcium</keyword>
<dbReference type="PROSITE" id="PS00523">
    <property type="entry name" value="SULFATASE_1"/>
    <property type="match status" value="1"/>
</dbReference>
<comment type="similarity">
    <text evidence="2">Belongs to the sulfatase family.</text>
</comment>
<dbReference type="AlphaFoldDB" id="A0A0F9C088"/>
<evidence type="ECO:0000256" key="5">
    <source>
        <dbReference type="ARBA" id="ARBA00022801"/>
    </source>
</evidence>
<evidence type="ECO:0000256" key="2">
    <source>
        <dbReference type="ARBA" id="ARBA00008779"/>
    </source>
</evidence>
<dbReference type="GO" id="GO:0046872">
    <property type="term" value="F:metal ion binding"/>
    <property type="evidence" value="ECO:0007669"/>
    <property type="project" value="UniProtKB-KW"/>
</dbReference>
<dbReference type="Gene3D" id="3.30.1120.10">
    <property type="match status" value="1"/>
</dbReference>
<comment type="caution">
    <text evidence="8">The sequence shown here is derived from an EMBL/GenBank/DDBJ whole genome shotgun (WGS) entry which is preliminary data.</text>
</comment>
<organism evidence="8">
    <name type="scientific">marine sediment metagenome</name>
    <dbReference type="NCBI Taxonomy" id="412755"/>
    <lineage>
        <taxon>unclassified sequences</taxon>
        <taxon>metagenomes</taxon>
        <taxon>ecological metagenomes</taxon>
    </lineage>
</organism>
<gene>
    <name evidence="8" type="ORF">LCGC14_2383840</name>
</gene>
<evidence type="ECO:0000256" key="4">
    <source>
        <dbReference type="ARBA" id="ARBA00022729"/>
    </source>
</evidence>
<evidence type="ECO:0000313" key="8">
    <source>
        <dbReference type="EMBL" id="KKL27569.1"/>
    </source>
</evidence>
<dbReference type="GO" id="GO:0004065">
    <property type="term" value="F:arylsulfatase activity"/>
    <property type="evidence" value="ECO:0007669"/>
    <property type="project" value="TreeGrafter"/>
</dbReference>
<dbReference type="SUPFAM" id="SSF53649">
    <property type="entry name" value="Alkaline phosphatase-like"/>
    <property type="match status" value="1"/>
</dbReference>
<protein>
    <recommendedName>
        <fullName evidence="7">Sulfatase N-terminal domain-containing protein</fullName>
    </recommendedName>
</protein>
<feature type="domain" description="Sulfatase N-terminal" evidence="7">
    <location>
        <begin position="30"/>
        <end position="339"/>
    </location>
</feature>
<dbReference type="CDD" id="cd16144">
    <property type="entry name" value="ARS_like"/>
    <property type="match status" value="1"/>
</dbReference>
<dbReference type="PANTHER" id="PTHR42693:SF42">
    <property type="entry name" value="ARYLSULFATASE G"/>
    <property type="match status" value="1"/>
</dbReference>
<dbReference type="InterPro" id="IPR050738">
    <property type="entry name" value="Sulfatase"/>
</dbReference>
<evidence type="ECO:0000259" key="7">
    <source>
        <dbReference type="Pfam" id="PF00884"/>
    </source>
</evidence>
<evidence type="ECO:0000256" key="6">
    <source>
        <dbReference type="ARBA" id="ARBA00022837"/>
    </source>
</evidence>
<reference evidence="8" key="1">
    <citation type="journal article" date="2015" name="Nature">
        <title>Complex archaea that bridge the gap between prokaryotes and eukaryotes.</title>
        <authorList>
            <person name="Spang A."/>
            <person name="Saw J.H."/>
            <person name="Jorgensen S.L."/>
            <person name="Zaremba-Niedzwiedzka K."/>
            <person name="Martijn J."/>
            <person name="Lind A.E."/>
            <person name="van Eijk R."/>
            <person name="Schleper C."/>
            <person name="Guy L."/>
            <person name="Ettema T.J."/>
        </authorList>
    </citation>
    <scope>NUCLEOTIDE SEQUENCE</scope>
</reference>
<dbReference type="PANTHER" id="PTHR42693">
    <property type="entry name" value="ARYLSULFATASE FAMILY MEMBER"/>
    <property type="match status" value="1"/>
</dbReference>
<comment type="cofactor">
    <cofactor evidence="1">
        <name>Ca(2+)</name>
        <dbReference type="ChEBI" id="CHEBI:29108"/>
    </cofactor>
</comment>
<dbReference type="InterPro" id="IPR024607">
    <property type="entry name" value="Sulfatase_CS"/>
</dbReference>
<keyword evidence="4" id="KW-0732">Signal</keyword>
<proteinExistence type="inferred from homology"/>
<evidence type="ECO:0000256" key="3">
    <source>
        <dbReference type="ARBA" id="ARBA00022723"/>
    </source>
</evidence>
<dbReference type="Gene3D" id="3.40.720.10">
    <property type="entry name" value="Alkaline Phosphatase, subunit A"/>
    <property type="match status" value="1"/>
</dbReference>
<dbReference type="Pfam" id="PF00884">
    <property type="entry name" value="Sulfatase"/>
    <property type="match status" value="1"/>
</dbReference>
<dbReference type="EMBL" id="LAZR01035415">
    <property type="protein sequence ID" value="KKL27569.1"/>
    <property type="molecule type" value="Genomic_DNA"/>
</dbReference>
<accession>A0A0F9C088</accession>
<sequence>MAEKQVIMKMLYTLISLMLLVSCGEKNTHPNILLILADDLGYNQLGCFGGPYSTPGIDKLAEEGMRFTNAYSSAAICSPTRAALMTGKYPARLHLTDFIKGNDFPDKMLKQPAWQKFLPLEEITLGEIFRQNGYRTAIFGKWHLSIEKTPPESAPYNPDKQGFDEYMVTYKPRSGRTNPEHDPHNVDSITDRSLRFLEENRENPFVMVVSHNAIHDPIMESKERIDEYESLDQSPGYNVNPKLGAMVTRLDDGTVRLLDKLQELGLEQNTIVFFCSDNGGREKYANQKPFRKGKGWLYEGGIHVPMIVRWPGEIKSGLTNETVTSTIDILPTILDLAGISSEGNQFDGRSIAGALLENKELESSARYWHYPHYHGGSGMKPASALRKGNYKLIEWHEELLTGGHAWELYDLIADPGESTDLSKTEPELLEEMLGDLNEWRDEVNAQMPEQR</sequence>
<evidence type="ECO:0000256" key="1">
    <source>
        <dbReference type="ARBA" id="ARBA00001913"/>
    </source>
</evidence>
<keyword evidence="3" id="KW-0479">Metal-binding</keyword>
<name>A0A0F9C088_9ZZZZ</name>
<keyword evidence="5" id="KW-0378">Hydrolase</keyword>
<dbReference type="InterPro" id="IPR000917">
    <property type="entry name" value="Sulfatase_N"/>
</dbReference>
<dbReference type="InterPro" id="IPR017850">
    <property type="entry name" value="Alkaline_phosphatase_core_sf"/>
</dbReference>
<dbReference type="PROSITE" id="PS51257">
    <property type="entry name" value="PROKAR_LIPOPROTEIN"/>
    <property type="match status" value="1"/>
</dbReference>